<evidence type="ECO:0000256" key="3">
    <source>
        <dbReference type="ARBA" id="ARBA00023015"/>
    </source>
</evidence>
<dbReference type="PRINTS" id="PR01590">
    <property type="entry name" value="HTHFIS"/>
</dbReference>
<dbReference type="InterPro" id="IPR002078">
    <property type="entry name" value="Sigma_54_int"/>
</dbReference>
<dbReference type="Gene3D" id="1.10.10.60">
    <property type="entry name" value="Homeodomain-like"/>
    <property type="match status" value="1"/>
</dbReference>
<evidence type="ECO:0000256" key="2">
    <source>
        <dbReference type="ARBA" id="ARBA00022840"/>
    </source>
</evidence>
<dbReference type="PROSITE" id="PS50045">
    <property type="entry name" value="SIGMA54_INTERACT_4"/>
    <property type="match status" value="1"/>
</dbReference>
<proteinExistence type="predicted"/>
<evidence type="ECO:0000313" key="7">
    <source>
        <dbReference type="Proteomes" id="UP000198312"/>
    </source>
</evidence>
<gene>
    <name evidence="6" type="ORF">CFK37_09660</name>
</gene>
<dbReference type="Pfam" id="PF25601">
    <property type="entry name" value="AAA_lid_14"/>
    <property type="match status" value="1"/>
</dbReference>
<dbReference type="Gene3D" id="3.40.50.300">
    <property type="entry name" value="P-loop containing nucleotide triphosphate hydrolases"/>
    <property type="match status" value="1"/>
</dbReference>
<dbReference type="GO" id="GO:0005524">
    <property type="term" value="F:ATP binding"/>
    <property type="evidence" value="ECO:0007669"/>
    <property type="project" value="UniProtKB-KW"/>
</dbReference>
<dbReference type="InterPro" id="IPR010524">
    <property type="entry name" value="Sig_transdc_resp-reg_PrpR_N"/>
</dbReference>
<reference evidence="6 7" key="1">
    <citation type="submission" date="2017-07" db="EMBL/GenBank/DDBJ databases">
        <title>Virgibacillus sp. LM2416.</title>
        <authorList>
            <person name="Tak E.J."/>
            <person name="Bae J.-W."/>
        </authorList>
    </citation>
    <scope>NUCLEOTIDE SEQUENCE [LARGE SCALE GENOMIC DNA]</scope>
    <source>
        <strain evidence="6 7">LM2416</strain>
    </source>
</reference>
<keyword evidence="4" id="KW-0804">Transcription</keyword>
<evidence type="ECO:0000259" key="5">
    <source>
        <dbReference type="PROSITE" id="PS50045"/>
    </source>
</evidence>
<dbReference type="Proteomes" id="UP000198312">
    <property type="component" value="Chromosome"/>
</dbReference>
<dbReference type="Gene3D" id="3.40.50.2300">
    <property type="match status" value="1"/>
</dbReference>
<dbReference type="SUPFAM" id="SSF159800">
    <property type="entry name" value="PrpR receptor domain-like"/>
    <property type="match status" value="1"/>
</dbReference>
<evidence type="ECO:0000313" key="6">
    <source>
        <dbReference type="EMBL" id="ASK62401.1"/>
    </source>
</evidence>
<evidence type="ECO:0000256" key="1">
    <source>
        <dbReference type="ARBA" id="ARBA00022741"/>
    </source>
</evidence>
<dbReference type="Pfam" id="PF02954">
    <property type="entry name" value="HTH_8"/>
    <property type="match status" value="1"/>
</dbReference>
<dbReference type="InterPro" id="IPR058031">
    <property type="entry name" value="AAA_lid_NorR"/>
</dbReference>
<dbReference type="InterPro" id="IPR027417">
    <property type="entry name" value="P-loop_NTPase"/>
</dbReference>
<dbReference type="SUPFAM" id="SSF52540">
    <property type="entry name" value="P-loop containing nucleoside triphosphate hydrolases"/>
    <property type="match status" value="1"/>
</dbReference>
<name>A0A220U3J8_9BACI</name>
<organism evidence="6 7">
    <name type="scientific">Virgibacillus phasianinus</name>
    <dbReference type="NCBI Taxonomy" id="2017483"/>
    <lineage>
        <taxon>Bacteria</taxon>
        <taxon>Bacillati</taxon>
        <taxon>Bacillota</taxon>
        <taxon>Bacilli</taxon>
        <taxon>Bacillales</taxon>
        <taxon>Bacillaceae</taxon>
        <taxon>Virgibacillus</taxon>
    </lineage>
</organism>
<keyword evidence="1" id="KW-0547">Nucleotide-binding</keyword>
<dbReference type="Gene3D" id="3.40.50.10660">
    <property type="entry name" value="PrpR receptor domain-like"/>
    <property type="match status" value="1"/>
</dbReference>
<accession>A0A220U3J8</accession>
<keyword evidence="2" id="KW-0067">ATP-binding</keyword>
<dbReference type="SUPFAM" id="SSF46689">
    <property type="entry name" value="Homeodomain-like"/>
    <property type="match status" value="1"/>
</dbReference>
<dbReference type="Pfam" id="PF14532">
    <property type="entry name" value="Sigma54_activ_2"/>
    <property type="match status" value="1"/>
</dbReference>
<dbReference type="InterPro" id="IPR002197">
    <property type="entry name" value="HTH_Fis"/>
</dbReference>
<dbReference type="AlphaFoldDB" id="A0A220U3J8"/>
<dbReference type="GO" id="GO:0006355">
    <property type="term" value="P:regulation of DNA-templated transcription"/>
    <property type="evidence" value="ECO:0007669"/>
    <property type="project" value="InterPro"/>
</dbReference>
<sequence length="587" mass="65475">MQQMRDKMIKALLIAPYQGMAETVKKVNIPDDIELDVKIANLEEGVRVAKLAEKQGYELIVSRGGTASMIQDVVSIPVVHIDITGYDMLRVFTLLRGIKKGVALVGYANISQGAATICNILEFDVKMITITSRNEVRGHLEQLKQQGYAVVIGDVITVQVAEQVGLRGVLITSGKEAVTDAIEEGKRVYHFFRRVNNQFNYFRETFNSMPFPVILLHKNGEIIAKNLMYEQDSHCHEIMESSAVPRIIKRVLESGISKWSEIEGKTNRYEIQAFLVSKAEGIVGINIHAALLKSHTKAVKIIGDPVHIPIIGDSGQAINLRKNIEQIAHSDDPVCILGEPGTGKFSVAQEIHFERFGQDSPMVVIEGSCLAKAAAEYEKIHPKLLSIKLGTVLIKDIDAVPMEIQDAMESLLRSIPNSIKVIVLAKEALDKLVYAGRFNDGLHQKISKYTLHLAPLRDRKEDIGAFVDYFLAEFHAENGNETVGMKQGAVEYLKKFDWLGNLSQLKKVIRKLSVMTTANYIELSHVETLMNEYEETVADISLPLNGTLEEIEQAVIKQVLQEEGNNQSNAAKRLGINRSTLWRKLKE</sequence>
<dbReference type="OrthoDB" id="9771372at2"/>
<dbReference type="GO" id="GO:0000156">
    <property type="term" value="F:phosphorelay response regulator activity"/>
    <property type="evidence" value="ECO:0007669"/>
    <property type="project" value="InterPro"/>
</dbReference>
<protein>
    <submittedName>
        <fullName evidence="6">Sigma-54-dependent Fis family transcriptional regulator</fullName>
    </submittedName>
</protein>
<dbReference type="Gene3D" id="1.10.8.60">
    <property type="match status" value="1"/>
</dbReference>
<dbReference type="EMBL" id="CP022315">
    <property type="protein sequence ID" value="ASK62401.1"/>
    <property type="molecule type" value="Genomic_DNA"/>
</dbReference>
<evidence type="ECO:0000256" key="4">
    <source>
        <dbReference type="ARBA" id="ARBA00023163"/>
    </source>
</evidence>
<dbReference type="Pfam" id="PF06506">
    <property type="entry name" value="PrpR_N"/>
    <property type="match status" value="1"/>
</dbReference>
<dbReference type="KEGG" id="vil:CFK37_09660"/>
<dbReference type="CDD" id="cd00009">
    <property type="entry name" value="AAA"/>
    <property type="match status" value="1"/>
</dbReference>
<keyword evidence="7" id="KW-1185">Reference proteome</keyword>
<dbReference type="PANTHER" id="PTHR32071">
    <property type="entry name" value="TRANSCRIPTIONAL REGULATORY PROTEIN"/>
    <property type="match status" value="1"/>
</dbReference>
<keyword evidence="3" id="KW-0805">Transcription regulation</keyword>
<feature type="domain" description="Sigma-54 factor interaction" evidence="5">
    <location>
        <begin position="310"/>
        <end position="514"/>
    </location>
</feature>
<dbReference type="InterPro" id="IPR009057">
    <property type="entry name" value="Homeodomain-like_sf"/>
</dbReference>
<dbReference type="GO" id="GO:0043565">
    <property type="term" value="F:sequence-specific DNA binding"/>
    <property type="evidence" value="ECO:0007669"/>
    <property type="project" value="InterPro"/>
</dbReference>